<keyword evidence="3" id="KW-1185">Reference proteome</keyword>
<organism evidence="2 3">
    <name type="scientific">Corynebacterium gerontici</name>
    <dbReference type="NCBI Taxonomy" id="2079234"/>
    <lineage>
        <taxon>Bacteria</taxon>
        <taxon>Bacillati</taxon>
        <taxon>Actinomycetota</taxon>
        <taxon>Actinomycetes</taxon>
        <taxon>Mycobacteriales</taxon>
        <taxon>Corynebacteriaceae</taxon>
        <taxon>Corynebacterium</taxon>
    </lineage>
</organism>
<accession>A0A3G6IYP5</accession>
<dbReference type="Proteomes" id="UP000271587">
    <property type="component" value="Chromosome"/>
</dbReference>
<protein>
    <recommendedName>
        <fullName evidence="4">MspA</fullName>
    </recommendedName>
</protein>
<dbReference type="EMBL" id="CP033897">
    <property type="protein sequence ID" value="AZA10905.1"/>
    <property type="molecule type" value="Genomic_DNA"/>
</dbReference>
<proteinExistence type="predicted"/>
<dbReference type="KEGG" id="cgk:CGERO_02910"/>
<sequence length="159" mass="15654" precursor="true">MNRSTKIASTTLLGAAFLAPAAAQAATLQDFIQPTAPGLNVAGALPNWDIQNGHATAKAEDAIALGVSALGGKATAHASNLSGPAAIAVGEGAHVEAHGVNPGLAIGIAGPDTMVKIDGTTPVVCEGQAGFAGDFQTLTGCVAYTTIDGQNVTVPLSLR</sequence>
<evidence type="ECO:0000313" key="2">
    <source>
        <dbReference type="EMBL" id="AZA10905.1"/>
    </source>
</evidence>
<dbReference type="OrthoDB" id="4377432at2"/>
<name>A0A3G6IYP5_9CORY</name>
<evidence type="ECO:0000256" key="1">
    <source>
        <dbReference type="SAM" id="SignalP"/>
    </source>
</evidence>
<evidence type="ECO:0008006" key="4">
    <source>
        <dbReference type="Google" id="ProtNLM"/>
    </source>
</evidence>
<gene>
    <name evidence="2" type="ORF">CGERO_02910</name>
</gene>
<dbReference type="AlphaFoldDB" id="A0A3G6IYP5"/>
<feature type="signal peptide" evidence="1">
    <location>
        <begin position="1"/>
        <end position="25"/>
    </location>
</feature>
<keyword evidence="1" id="KW-0732">Signal</keyword>
<feature type="chain" id="PRO_5018194421" description="MspA" evidence="1">
    <location>
        <begin position="26"/>
        <end position="159"/>
    </location>
</feature>
<evidence type="ECO:0000313" key="3">
    <source>
        <dbReference type="Proteomes" id="UP000271587"/>
    </source>
</evidence>
<dbReference type="RefSeq" id="WP_123933386.1">
    <property type="nucleotide sequence ID" value="NZ_CP033897.1"/>
</dbReference>
<reference evidence="2 3" key="1">
    <citation type="submission" date="2018-11" db="EMBL/GenBank/DDBJ databases">
        <authorList>
            <person name="Kleinhagauer T."/>
            <person name="Glaeser S.P."/>
            <person name="Spergser J."/>
            <person name="Ruckert C."/>
            <person name="Kaempfer P."/>
            <person name="Busse H.-J."/>
        </authorList>
    </citation>
    <scope>NUCLEOTIDE SEQUENCE [LARGE SCALE GENOMIC DNA]</scope>
    <source>
        <strain evidence="2 3">W8</strain>
    </source>
</reference>